<evidence type="ECO:0000313" key="5">
    <source>
        <dbReference type="EMBL" id="PKZ64107.1"/>
    </source>
</evidence>
<dbReference type="Gene3D" id="3.40.50.2000">
    <property type="entry name" value="Glycogen Phosphorylase B"/>
    <property type="match status" value="2"/>
</dbReference>
<dbReference type="Proteomes" id="UP000234662">
    <property type="component" value="Unassembled WGS sequence"/>
</dbReference>
<evidence type="ECO:0000256" key="1">
    <source>
        <dbReference type="ARBA" id="ARBA00022676"/>
    </source>
</evidence>
<reference evidence="5 6" key="1">
    <citation type="submission" date="2017-12" db="EMBL/GenBank/DDBJ databases">
        <title>Phylogenetic diversity of female urinary microbiome.</title>
        <authorList>
            <person name="Thomas-White K."/>
            <person name="Wolfe A.J."/>
        </authorList>
    </citation>
    <scope>NUCLEOTIDE SEQUENCE [LARGE SCALE GENOMIC DNA]</scope>
    <source>
        <strain evidence="5 6">UMB0777</strain>
    </source>
</reference>
<dbReference type="PANTHER" id="PTHR12526">
    <property type="entry name" value="GLYCOSYLTRANSFERASE"/>
    <property type="match status" value="1"/>
</dbReference>
<name>A0A2I1R4Q1_9ACTN</name>
<dbReference type="InterPro" id="IPR028098">
    <property type="entry name" value="Glyco_trans_4-like_N"/>
</dbReference>
<evidence type="ECO:0000259" key="3">
    <source>
        <dbReference type="Pfam" id="PF00534"/>
    </source>
</evidence>
<dbReference type="PANTHER" id="PTHR12526:SF630">
    <property type="entry name" value="GLYCOSYLTRANSFERASE"/>
    <property type="match status" value="1"/>
</dbReference>
<gene>
    <name evidence="5" type="ORF">CYJ73_18405</name>
</gene>
<dbReference type="AlphaFoldDB" id="A0A2I1R4Q1"/>
<dbReference type="GO" id="GO:0016757">
    <property type="term" value="F:glycosyltransferase activity"/>
    <property type="evidence" value="ECO:0007669"/>
    <property type="project" value="UniProtKB-KW"/>
</dbReference>
<feature type="domain" description="Glycosyl transferase family 1" evidence="3">
    <location>
        <begin position="170"/>
        <end position="321"/>
    </location>
</feature>
<dbReference type="RefSeq" id="WP_101821290.1">
    <property type="nucleotide sequence ID" value="NZ_PKJC01000016.1"/>
</dbReference>
<comment type="caution">
    <text evidence="5">The sequence shown here is derived from an EMBL/GenBank/DDBJ whole genome shotgun (WGS) entry which is preliminary data.</text>
</comment>
<dbReference type="Pfam" id="PF00534">
    <property type="entry name" value="Glycos_transf_1"/>
    <property type="match status" value="1"/>
</dbReference>
<organism evidence="5 6">
    <name type="scientific">Gordonia terrae</name>
    <dbReference type="NCBI Taxonomy" id="2055"/>
    <lineage>
        <taxon>Bacteria</taxon>
        <taxon>Bacillati</taxon>
        <taxon>Actinomycetota</taxon>
        <taxon>Actinomycetes</taxon>
        <taxon>Mycobacteriales</taxon>
        <taxon>Gordoniaceae</taxon>
        <taxon>Gordonia</taxon>
    </lineage>
</organism>
<evidence type="ECO:0000256" key="2">
    <source>
        <dbReference type="ARBA" id="ARBA00022679"/>
    </source>
</evidence>
<dbReference type="SUPFAM" id="SSF53756">
    <property type="entry name" value="UDP-Glycosyltransferase/glycogen phosphorylase"/>
    <property type="match status" value="1"/>
</dbReference>
<sequence length="368" mass="40722">MTSVKVDDVGERRGRIVVMTDRMSPGGVSHFILQVATHFAGQGHQVDVLSLAAGEWDHRLADAGIRRLRLTSSAALRALRSADVIHCQQRFLGLIAAALGRGSRTVEHVHNVLTDHRGLSYRTQRIVAVSGAVRASLLANFPHVSSERVSVVHNGVRKLGATMAAYEHRPYDLVNVARFDEQKDPLLFLELVKELSERREGLRCLWISPGRGPLQDDFLRRRRELGLEDVVQISVGDTHAHTRAQVARSRMFLLTSRWEGLPLSALEALASGTPVATTPCGEIAHIVNERSCGVAIDPQADDRVARINDVLTNRTSWNEFAHRAFAVADEFSEIRMTEQIRHIYAGIAPVFSEAPTRHLDSQRTGGRG</sequence>
<evidence type="ECO:0000313" key="6">
    <source>
        <dbReference type="Proteomes" id="UP000234662"/>
    </source>
</evidence>
<dbReference type="InterPro" id="IPR001296">
    <property type="entry name" value="Glyco_trans_1"/>
</dbReference>
<keyword evidence="2" id="KW-0808">Transferase</keyword>
<proteinExistence type="predicted"/>
<feature type="domain" description="Glycosyltransferase subfamily 4-like N-terminal" evidence="4">
    <location>
        <begin position="25"/>
        <end position="156"/>
    </location>
</feature>
<protein>
    <submittedName>
        <fullName evidence="5">Uncharacterized protein</fullName>
    </submittedName>
</protein>
<dbReference type="CDD" id="cd03801">
    <property type="entry name" value="GT4_PimA-like"/>
    <property type="match status" value="1"/>
</dbReference>
<keyword evidence="1" id="KW-0328">Glycosyltransferase</keyword>
<dbReference type="EMBL" id="PKJC01000016">
    <property type="protein sequence ID" value="PKZ64107.1"/>
    <property type="molecule type" value="Genomic_DNA"/>
</dbReference>
<dbReference type="Pfam" id="PF13439">
    <property type="entry name" value="Glyco_transf_4"/>
    <property type="match status" value="1"/>
</dbReference>
<evidence type="ECO:0000259" key="4">
    <source>
        <dbReference type="Pfam" id="PF13439"/>
    </source>
</evidence>
<accession>A0A2I1R4Q1</accession>